<dbReference type="AlphaFoldDB" id="A0A847H822"/>
<comment type="caution">
    <text evidence="3">The sequence shown here is derived from an EMBL/GenBank/DDBJ whole genome shotgun (WGS) entry which is preliminary data.</text>
</comment>
<reference evidence="3 4" key="1">
    <citation type="journal article" date="2020" name="Biotechnol. Biofuels">
        <title>New insights from the biogas microbiome by comprehensive genome-resolved metagenomics of nearly 1600 species originating from multiple anaerobic digesters.</title>
        <authorList>
            <person name="Campanaro S."/>
            <person name="Treu L."/>
            <person name="Rodriguez-R L.M."/>
            <person name="Kovalovszki A."/>
            <person name="Ziels R.M."/>
            <person name="Maus I."/>
            <person name="Zhu X."/>
            <person name="Kougias P.G."/>
            <person name="Basile A."/>
            <person name="Luo G."/>
            <person name="Schluter A."/>
            <person name="Konstantinidis K.T."/>
            <person name="Angelidaki I."/>
        </authorList>
    </citation>
    <scope>NUCLEOTIDE SEQUENCE [LARGE SCALE GENOMIC DNA]</scope>
    <source>
        <strain evidence="3">AS06rmzACSIP_235</strain>
    </source>
</reference>
<dbReference type="EMBL" id="JAAYYP010000048">
    <property type="protein sequence ID" value="NLF90022.1"/>
    <property type="molecule type" value="Genomic_DNA"/>
</dbReference>
<feature type="region of interest" description="Disordered" evidence="1">
    <location>
        <begin position="1"/>
        <end position="27"/>
    </location>
</feature>
<keyword evidence="2" id="KW-1133">Transmembrane helix</keyword>
<organism evidence="3 4">
    <name type="scientific">Corynebacterium marinum</name>
    <dbReference type="NCBI Taxonomy" id="349751"/>
    <lineage>
        <taxon>Bacteria</taxon>
        <taxon>Bacillati</taxon>
        <taxon>Actinomycetota</taxon>
        <taxon>Actinomycetes</taxon>
        <taxon>Mycobacteriales</taxon>
        <taxon>Corynebacteriaceae</taxon>
        <taxon>Corynebacterium</taxon>
    </lineage>
</organism>
<keyword evidence="2" id="KW-0472">Membrane</keyword>
<dbReference type="RefSeq" id="WP_042620661.1">
    <property type="nucleotide sequence ID" value="NZ_BMLO01000001.1"/>
</dbReference>
<feature type="transmembrane region" description="Helical" evidence="2">
    <location>
        <begin position="110"/>
        <end position="128"/>
    </location>
</feature>
<proteinExistence type="predicted"/>
<name>A0A847H822_9CORY</name>
<accession>A0A847H822</accession>
<protein>
    <recommendedName>
        <fullName evidence="5">Tellurium resistance protein TerC</fullName>
    </recommendedName>
</protein>
<evidence type="ECO:0008006" key="5">
    <source>
        <dbReference type="Google" id="ProtNLM"/>
    </source>
</evidence>
<feature type="transmembrane region" description="Helical" evidence="2">
    <location>
        <begin position="79"/>
        <end position="98"/>
    </location>
</feature>
<gene>
    <name evidence="3" type="ORF">GX570_01545</name>
</gene>
<feature type="transmembrane region" description="Helical" evidence="2">
    <location>
        <begin position="134"/>
        <end position="151"/>
    </location>
</feature>
<feature type="transmembrane region" description="Helical" evidence="2">
    <location>
        <begin position="37"/>
        <end position="59"/>
    </location>
</feature>
<sequence length="166" mass="17910">MPSMFPGMYTSPDDPNRGPRKVAAGEDGDTWPTPLRWGYYLSVAAAILMVFTGLVVLTQDFNGDAGASAEVIEAFRRNIRFLGSFNIIAGLVIAALAAQLKVGGRISRRVMAVVFALAVFFNIVAFAIQVGGFSMLLIVVLLGAAAVMLFRPESNRHIQRMSGQED</sequence>
<evidence type="ECO:0000256" key="1">
    <source>
        <dbReference type="SAM" id="MobiDB-lite"/>
    </source>
</evidence>
<keyword evidence="2" id="KW-0812">Transmembrane</keyword>
<evidence type="ECO:0000313" key="3">
    <source>
        <dbReference type="EMBL" id="NLF90022.1"/>
    </source>
</evidence>
<evidence type="ECO:0000313" key="4">
    <source>
        <dbReference type="Proteomes" id="UP000523614"/>
    </source>
</evidence>
<dbReference type="Proteomes" id="UP000523614">
    <property type="component" value="Unassembled WGS sequence"/>
</dbReference>
<evidence type="ECO:0000256" key="2">
    <source>
        <dbReference type="SAM" id="Phobius"/>
    </source>
</evidence>